<reference evidence="4" key="1">
    <citation type="submission" date="2021-01" db="EMBL/GenBank/DDBJ databases">
        <title>Whole genome shotgun sequence of Planotetraspora thailandica NBRC 104271.</title>
        <authorList>
            <person name="Komaki H."/>
            <person name="Tamura T."/>
        </authorList>
    </citation>
    <scope>NUCLEOTIDE SEQUENCE</scope>
    <source>
        <strain evidence="4">NBRC 104271</strain>
    </source>
</reference>
<dbReference type="CDD" id="cd12160">
    <property type="entry name" value="2-Hacid_dh_3"/>
    <property type="match status" value="1"/>
</dbReference>
<dbReference type="PANTHER" id="PTHR43333">
    <property type="entry name" value="2-HACID_DH_C DOMAIN-CONTAINING PROTEIN"/>
    <property type="match status" value="1"/>
</dbReference>
<dbReference type="GO" id="GO:0051287">
    <property type="term" value="F:NAD binding"/>
    <property type="evidence" value="ECO:0007669"/>
    <property type="project" value="InterPro"/>
</dbReference>
<gene>
    <name evidence="4" type="ORF">Pth03_60300</name>
</gene>
<dbReference type="SUPFAM" id="SSF51735">
    <property type="entry name" value="NAD(P)-binding Rossmann-fold domains"/>
    <property type="match status" value="1"/>
</dbReference>
<dbReference type="Gene3D" id="3.40.50.720">
    <property type="entry name" value="NAD(P)-binding Rossmann-like Domain"/>
    <property type="match status" value="2"/>
</dbReference>
<evidence type="ECO:0000256" key="1">
    <source>
        <dbReference type="ARBA" id="ARBA00023002"/>
    </source>
</evidence>
<proteinExistence type="predicted"/>
<dbReference type="AlphaFoldDB" id="A0A8J3V633"/>
<dbReference type="Proteomes" id="UP000605992">
    <property type="component" value="Unassembled WGS sequence"/>
</dbReference>
<dbReference type="InterPro" id="IPR036291">
    <property type="entry name" value="NAD(P)-bd_dom_sf"/>
</dbReference>
<dbReference type="RefSeq" id="WP_203947761.1">
    <property type="nucleotide sequence ID" value="NZ_BOOR01000054.1"/>
</dbReference>
<dbReference type="GO" id="GO:0016491">
    <property type="term" value="F:oxidoreductase activity"/>
    <property type="evidence" value="ECO:0007669"/>
    <property type="project" value="UniProtKB-KW"/>
</dbReference>
<protein>
    <submittedName>
        <fullName evidence="4">Phosphoglycerate dehydrogenase</fullName>
    </submittedName>
</protein>
<dbReference type="SUPFAM" id="SSF52283">
    <property type="entry name" value="Formate/glycerate dehydrogenase catalytic domain-like"/>
    <property type="match status" value="1"/>
</dbReference>
<dbReference type="EMBL" id="BOOR01000054">
    <property type="protein sequence ID" value="GII57641.1"/>
    <property type="molecule type" value="Genomic_DNA"/>
</dbReference>
<evidence type="ECO:0000313" key="4">
    <source>
        <dbReference type="EMBL" id="GII57641.1"/>
    </source>
</evidence>
<keyword evidence="2" id="KW-0520">NAD</keyword>
<keyword evidence="5" id="KW-1185">Reference proteome</keyword>
<comment type="caution">
    <text evidence="4">The sequence shown here is derived from an EMBL/GenBank/DDBJ whole genome shotgun (WGS) entry which is preliminary data.</text>
</comment>
<dbReference type="Pfam" id="PF02826">
    <property type="entry name" value="2-Hacid_dh_C"/>
    <property type="match status" value="1"/>
</dbReference>
<accession>A0A8J3V633</accession>
<feature type="domain" description="D-isomer specific 2-hydroxyacid dehydrogenase NAD-binding" evidence="3">
    <location>
        <begin position="102"/>
        <end position="285"/>
    </location>
</feature>
<evidence type="ECO:0000256" key="2">
    <source>
        <dbReference type="ARBA" id="ARBA00023027"/>
    </source>
</evidence>
<organism evidence="4 5">
    <name type="scientific">Planotetraspora thailandica</name>
    <dbReference type="NCBI Taxonomy" id="487172"/>
    <lineage>
        <taxon>Bacteria</taxon>
        <taxon>Bacillati</taxon>
        <taxon>Actinomycetota</taxon>
        <taxon>Actinomycetes</taxon>
        <taxon>Streptosporangiales</taxon>
        <taxon>Streptosporangiaceae</taxon>
        <taxon>Planotetraspora</taxon>
    </lineage>
</organism>
<evidence type="ECO:0000313" key="5">
    <source>
        <dbReference type="Proteomes" id="UP000605992"/>
    </source>
</evidence>
<keyword evidence="1" id="KW-0560">Oxidoreductase</keyword>
<sequence length="315" mass="33117">MSLKILLPTSIPLDPSLPEGVTAVQYSPDEPIPGHATDADILVTWGNPTDQLADAAKRLTAVRWVQSLAAGPDQVVAAGFAPDVVITSGRSLHDRPVAEHTLALVLAAARRLHRLTRAQIGRRWAGEFGGVQPITTAGEFRTLRDAEVLIWGFGSIAGELAPLLTALGARVTGVARTAGTREGYPVITEEELPAALPAADLLIMILPATSDTRHALDARLLALLPPHAWLVNVGRGATVDADALVSAIRSGRLAGAALDVFETEPLPADSPLWDEPDVIISPHAAGGRPLGADELIAENVRAFLAGTPMRNVVSR</sequence>
<dbReference type="InterPro" id="IPR006140">
    <property type="entry name" value="D-isomer_DH_NAD-bd"/>
</dbReference>
<dbReference type="PANTHER" id="PTHR43333:SF1">
    <property type="entry name" value="D-ISOMER SPECIFIC 2-HYDROXYACID DEHYDROGENASE NAD-BINDING DOMAIN-CONTAINING PROTEIN"/>
    <property type="match status" value="1"/>
</dbReference>
<name>A0A8J3V633_9ACTN</name>
<evidence type="ECO:0000259" key="3">
    <source>
        <dbReference type="Pfam" id="PF02826"/>
    </source>
</evidence>